<sequence>TYNIRYDNPKDGENRWDNRKEFLTDQIKFYEPDFLGIQEGLAHQISYIDSTLPQYNYIGVGRNDGRSEGEFSAIFYNSNKFRLIKSSTFWLSETLDKPSKGWDAALNRICTYGLFENKTTKEELWIFNTHFDHRGVQARNNSAKLIIEKIKELNNENLPVVFTGDLNLEPGSDAIKYLSTQMNDSKTVSIIVFGPSGTFNGFKFDKPVTRRIDYIFTSKGNIEVMKYAVLSDSKDLRYPSDHLPVYAEIILEEN</sequence>
<dbReference type="EMBL" id="UOGD01000258">
    <property type="protein sequence ID" value="VAX23817.1"/>
    <property type="molecule type" value="Genomic_DNA"/>
</dbReference>
<dbReference type="GO" id="GO:0004519">
    <property type="term" value="F:endonuclease activity"/>
    <property type="evidence" value="ECO:0007669"/>
    <property type="project" value="UniProtKB-KW"/>
</dbReference>
<gene>
    <name evidence="2" type="ORF">MNBD_IGNAVI01-2672</name>
</gene>
<feature type="non-terminal residue" evidence="2">
    <location>
        <position position="1"/>
    </location>
</feature>
<proteinExistence type="predicted"/>
<dbReference type="InterPro" id="IPR050410">
    <property type="entry name" value="CCR4/nocturin_mRNA_transcr"/>
</dbReference>
<dbReference type="InterPro" id="IPR036691">
    <property type="entry name" value="Endo/exonu/phosph_ase_sf"/>
</dbReference>
<dbReference type="PANTHER" id="PTHR12121:SF36">
    <property type="entry name" value="ENDONUCLEASE_EXONUCLEASE_PHOSPHATASE DOMAIN-CONTAINING PROTEIN"/>
    <property type="match status" value="1"/>
</dbReference>
<organism evidence="2">
    <name type="scientific">hydrothermal vent metagenome</name>
    <dbReference type="NCBI Taxonomy" id="652676"/>
    <lineage>
        <taxon>unclassified sequences</taxon>
        <taxon>metagenomes</taxon>
        <taxon>ecological metagenomes</taxon>
    </lineage>
</organism>
<evidence type="ECO:0000259" key="1">
    <source>
        <dbReference type="Pfam" id="PF03372"/>
    </source>
</evidence>
<name>A0A3B1D505_9ZZZZ</name>
<dbReference type="PANTHER" id="PTHR12121">
    <property type="entry name" value="CARBON CATABOLITE REPRESSOR PROTEIN 4"/>
    <property type="match status" value="1"/>
</dbReference>
<reference evidence="2" key="1">
    <citation type="submission" date="2018-06" db="EMBL/GenBank/DDBJ databases">
        <authorList>
            <person name="Zhirakovskaya E."/>
        </authorList>
    </citation>
    <scope>NUCLEOTIDE SEQUENCE</scope>
</reference>
<accession>A0A3B1D505</accession>
<dbReference type="AlphaFoldDB" id="A0A3B1D505"/>
<dbReference type="Gene3D" id="3.60.10.10">
    <property type="entry name" value="Endonuclease/exonuclease/phosphatase"/>
    <property type="match status" value="1"/>
</dbReference>
<keyword evidence="2" id="KW-0540">Nuclease</keyword>
<evidence type="ECO:0000313" key="2">
    <source>
        <dbReference type="EMBL" id="VAX23817.1"/>
    </source>
</evidence>
<dbReference type="Pfam" id="PF03372">
    <property type="entry name" value="Exo_endo_phos"/>
    <property type="match status" value="1"/>
</dbReference>
<dbReference type="InterPro" id="IPR005135">
    <property type="entry name" value="Endo/exonuclease/phosphatase"/>
</dbReference>
<dbReference type="GO" id="GO:0000175">
    <property type="term" value="F:3'-5'-RNA exonuclease activity"/>
    <property type="evidence" value="ECO:0007669"/>
    <property type="project" value="TreeGrafter"/>
</dbReference>
<dbReference type="SUPFAM" id="SSF56219">
    <property type="entry name" value="DNase I-like"/>
    <property type="match status" value="1"/>
</dbReference>
<dbReference type="CDD" id="cd09083">
    <property type="entry name" value="EEP-1"/>
    <property type="match status" value="1"/>
</dbReference>
<protein>
    <submittedName>
        <fullName evidence="2">Endonuclease/exonuclease/phosphatase family protein</fullName>
    </submittedName>
</protein>
<keyword evidence="2" id="KW-0378">Hydrolase</keyword>
<keyword evidence="2" id="KW-0269">Exonuclease</keyword>
<feature type="domain" description="Endonuclease/exonuclease/phosphatase" evidence="1">
    <location>
        <begin position="1"/>
        <end position="242"/>
    </location>
</feature>
<keyword evidence="2" id="KW-0255">Endonuclease</keyword>